<dbReference type="OrthoDB" id="432311at2759"/>
<comment type="caution">
    <text evidence="1">The sequence shown here is derived from an EMBL/GenBank/DDBJ whole genome shotgun (WGS) entry which is preliminary data.</text>
</comment>
<dbReference type="GO" id="GO:0005634">
    <property type="term" value="C:nucleus"/>
    <property type="evidence" value="ECO:0007669"/>
    <property type="project" value="TreeGrafter"/>
</dbReference>
<gene>
    <name evidence="1" type="ORF">chiPu_0031398</name>
</gene>
<dbReference type="AlphaFoldDB" id="A0A401TX52"/>
<protein>
    <submittedName>
        <fullName evidence="1">Uncharacterized protein</fullName>
    </submittedName>
</protein>
<reference evidence="1 2" key="1">
    <citation type="journal article" date="2018" name="Nat. Ecol. Evol.">
        <title>Shark genomes provide insights into elasmobranch evolution and the origin of vertebrates.</title>
        <authorList>
            <person name="Hara Y"/>
            <person name="Yamaguchi K"/>
            <person name="Onimaru K"/>
            <person name="Kadota M"/>
            <person name="Koyanagi M"/>
            <person name="Keeley SD"/>
            <person name="Tatsumi K"/>
            <person name="Tanaka K"/>
            <person name="Motone F"/>
            <person name="Kageyama Y"/>
            <person name="Nozu R"/>
            <person name="Adachi N"/>
            <person name="Nishimura O"/>
            <person name="Nakagawa R"/>
            <person name="Tanegashima C"/>
            <person name="Kiyatake I"/>
            <person name="Matsumoto R"/>
            <person name="Murakumo K"/>
            <person name="Nishida K"/>
            <person name="Terakita A"/>
            <person name="Kuratani S"/>
            <person name="Sato K"/>
            <person name="Hyodo S Kuraku.S."/>
        </authorList>
    </citation>
    <scope>NUCLEOTIDE SEQUENCE [LARGE SCALE GENOMIC DNA]</scope>
</reference>
<dbReference type="GO" id="GO:0016567">
    <property type="term" value="P:protein ubiquitination"/>
    <property type="evidence" value="ECO:0007669"/>
    <property type="project" value="TreeGrafter"/>
</dbReference>
<feature type="non-terminal residue" evidence="1">
    <location>
        <position position="1"/>
    </location>
</feature>
<name>A0A401TX52_CHIPU</name>
<keyword evidence="2" id="KW-1185">Reference proteome</keyword>
<dbReference type="InterPro" id="IPR039133">
    <property type="entry name" value="RNF25"/>
</dbReference>
<dbReference type="STRING" id="137246.A0A401TX52"/>
<dbReference type="PANTHER" id="PTHR13198">
    <property type="entry name" value="RING FINGER PROTEIN 25"/>
    <property type="match status" value="1"/>
</dbReference>
<dbReference type="Proteomes" id="UP000287033">
    <property type="component" value="Unassembled WGS sequence"/>
</dbReference>
<evidence type="ECO:0000313" key="1">
    <source>
        <dbReference type="EMBL" id="GCC47225.1"/>
    </source>
</evidence>
<organism evidence="1 2">
    <name type="scientific">Chiloscyllium punctatum</name>
    <name type="common">Brownbanded bambooshark</name>
    <name type="synonym">Hemiscyllium punctatum</name>
    <dbReference type="NCBI Taxonomy" id="137246"/>
    <lineage>
        <taxon>Eukaryota</taxon>
        <taxon>Metazoa</taxon>
        <taxon>Chordata</taxon>
        <taxon>Craniata</taxon>
        <taxon>Vertebrata</taxon>
        <taxon>Chondrichthyes</taxon>
        <taxon>Elasmobranchii</taxon>
        <taxon>Galeomorphii</taxon>
        <taxon>Galeoidea</taxon>
        <taxon>Orectolobiformes</taxon>
        <taxon>Hemiscylliidae</taxon>
        <taxon>Chiloscyllium</taxon>
    </lineage>
</organism>
<sequence length="49" mass="5722">PDEGSLRKRMELQQIFERQRERGGIIDPEAERNRFYISLNTVRNCSGVG</sequence>
<proteinExistence type="predicted"/>
<dbReference type="GO" id="GO:0061630">
    <property type="term" value="F:ubiquitin protein ligase activity"/>
    <property type="evidence" value="ECO:0007669"/>
    <property type="project" value="InterPro"/>
</dbReference>
<evidence type="ECO:0000313" key="2">
    <source>
        <dbReference type="Proteomes" id="UP000287033"/>
    </source>
</evidence>
<dbReference type="PANTHER" id="PTHR13198:SF4">
    <property type="entry name" value="E3 UBIQUITIN-PROTEIN LIGASE RNF25"/>
    <property type="match status" value="1"/>
</dbReference>
<accession>A0A401TX52</accession>
<dbReference type="EMBL" id="BEZZ01208704">
    <property type="protein sequence ID" value="GCC47225.1"/>
    <property type="molecule type" value="Genomic_DNA"/>
</dbReference>